<evidence type="ECO:0000256" key="1">
    <source>
        <dbReference type="ARBA" id="ARBA00005715"/>
    </source>
</evidence>
<evidence type="ECO:0000256" key="5">
    <source>
        <dbReference type="ARBA" id="ARBA00022840"/>
    </source>
</evidence>
<keyword evidence="4 9" id="KW-0418">Kinase</keyword>
<evidence type="ECO:0000256" key="4">
    <source>
        <dbReference type="ARBA" id="ARBA00022777"/>
    </source>
</evidence>
<feature type="domain" description="Four-carbon acid sugar kinase N-terminal" evidence="7">
    <location>
        <begin position="6"/>
        <end position="222"/>
    </location>
</feature>
<evidence type="ECO:0000256" key="2">
    <source>
        <dbReference type="ARBA" id="ARBA00022679"/>
    </source>
</evidence>
<dbReference type="SUPFAM" id="SSF142764">
    <property type="entry name" value="YgbK-like"/>
    <property type="match status" value="1"/>
</dbReference>
<comment type="caution">
    <text evidence="9">The sequence shown here is derived from an EMBL/GenBank/DDBJ whole genome shotgun (WGS) entry which is preliminary data.</text>
</comment>
<evidence type="ECO:0000259" key="7">
    <source>
        <dbReference type="Pfam" id="PF07005"/>
    </source>
</evidence>
<dbReference type="EC" id="2.7.1.-" evidence="9"/>
<evidence type="ECO:0000256" key="6">
    <source>
        <dbReference type="ARBA" id="ARBA00023277"/>
    </source>
</evidence>
<dbReference type="InterPro" id="IPR042213">
    <property type="entry name" value="NBD_C_sf"/>
</dbReference>
<organism evidence="9 10">
    <name type="scientific">Seminibacterium arietis</name>
    <dbReference type="NCBI Taxonomy" id="1173502"/>
    <lineage>
        <taxon>Bacteria</taxon>
        <taxon>Pseudomonadati</taxon>
        <taxon>Pseudomonadota</taxon>
        <taxon>Gammaproteobacteria</taxon>
        <taxon>Pasteurellales</taxon>
        <taxon>Pasteurellaceae</taxon>
        <taxon>Seminibacterium</taxon>
    </lineage>
</organism>
<dbReference type="GO" id="GO:0016301">
    <property type="term" value="F:kinase activity"/>
    <property type="evidence" value="ECO:0007669"/>
    <property type="project" value="UniProtKB-KW"/>
</dbReference>
<dbReference type="Gene3D" id="3.40.50.10840">
    <property type="entry name" value="Putative sugar-binding, N-terminal domain"/>
    <property type="match status" value="1"/>
</dbReference>
<reference evidence="10" key="1">
    <citation type="journal article" date="2019" name="Int. J. Syst. Evol. Microbiol.">
        <title>The Global Catalogue of Microorganisms (GCM) 10K type strain sequencing project: providing services to taxonomists for standard genome sequencing and annotation.</title>
        <authorList>
            <consortium name="The Broad Institute Genomics Platform"/>
            <consortium name="The Broad Institute Genome Sequencing Center for Infectious Disease"/>
            <person name="Wu L."/>
            <person name="Ma J."/>
        </authorList>
    </citation>
    <scope>NUCLEOTIDE SEQUENCE [LARGE SCALE GENOMIC DNA]</scope>
    <source>
        <strain evidence="10">CCUG 61707</strain>
    </source>
</reference>
<evidence type="ECO:0000313" key="9">
    <source>
        <dbReference type="EMBL" id="MFD0966671.1"/>
    </source>
</evidence>
<dbReference type="Pfam" id="PF17042">
    <property type="entry name" value="NBD_C"/>
    <property type="match status" value="1"/>
</dbReference>
<dbReference type="Gene3D" id="3.40.980.20">
    <property type="entry name" value="Four-carbon acid sugar kinase, nucleotide binding domain"/>
    <property type="match status" value="1"/>
</dbReference>
<keyword evidence="5" id="KW-0067">ATP-binding</keyword>
<comment type="similarity">
    <text evidence="1">Belongs to the four-carbon acid sugar kinase family.</text>
</comment>
<dbReference type="InterPro" id="IPR010737">
    <property type="entry name" value="4-carb_acid_sugar_kinase_N"/>
</dbReference>
<dbReference type="EMBL" id="JBHTJN010000012">
    <property type="protein sequence ID" value="MFD0966671.1"/>
    <property type="molecule type" value="Genomic_DNA"/>
</dbReference>
<accession>A0ABW3IAH2</accession>
<keyword evidence="3" id="KW-0547">Nucleotide-binding</keyword>
<name>A0ABW3IAH2_9PAST</name>
<dbReference type="RefSeq" id="WP_380821263.1">
    <property type="nucleotide sequence ID" value="NZ_JBHTJN010000012.1"/>
</dbReference>
<keyword evidence="6" id="KW-0119">Carbohydrate metabolism</keyword>
<dbReference type="Proteomes" id="UP001596996">
    <property type="component" value="Unassembled WGS sequence"/>
</dbReference>
<dbReference type="Pfam" id="PF07005">
    <property type="entry name" value="SBD_N"/>
    <property type="match status" value="1"/>
</dbReference>
<dbReference type="InterPro" id="IPR037051">
    <property type="entry name" value="4-carb_acid_sugar_kinase_N_sf"/>
</dbReference>
<dbReference type="InterPro" id="IPR031475">
    <property type="entry name" value="NBD_C"/>
</dbReference>
<keyword evidence="2 9" id="KW-0808">Transferase</keyword>
<evidence type="ECO:0000256" key="3">
    <source>
        <dbReference type="ARBA" id="ARBA00022741"/>
    </source>
</evidence>
<gene>
    <name evidence="9" type="ORF">ACFQ02_07450</name>
</gene>
<feature type="domain" description="Four-carbon acid sugar kinase nucleotide binding" evidence="8">
    <location>
        <begin position="241"/>
        <end position="403"/>
    </location>
</feature>
<evidence type="ECO:0000259" key="8">
    <source>
        <dbReference type="Pfam" id="PF17042"/>
    </source>
</evidence>
<sequence>MKKENLLILADDLTGANDTGVMFAEVNFNTLLNVSPSLNDIDLKNTDVITISSDCRPLGYEAKNKTKQLIQQGIKKGITKIYLKIDSTMRGSVKHQIEGAIDAWSEIYPNVKAIICPAYPVMGRTIKNGILYVNNVPVNQTPSGKDPICPVNSSSMIALIPNSELLPLLSENELFDRIKQSQNNKFIIDANSEQDLQIISNVINKLGKSVIPVGSGGLAKKLNHINESFKVTKKINFGRSLILVTSIHSISQLQIDDYISEYGCESIVFNPSPSQLLNYSSSEKALKSQLIALINSSKNNLIIRANPLKAVNALTNNVLDLSKRISQYLADLSLFCLNNQKFDSLILFGGDGAASLLNQMKVTKIKISHQVLSGVPVGIIEEGKYCGMTVITKSGGFGKQNLLTDLIKS</sequence>
<protein>
    <submittedName>
        <fullName evidence="9">Four-carbon acid sugar kinase family protein</fullName>
        <ecNumber evidence="9">2.7.1.-</ecNumber>
    </submittedName>
</protein>
<keyword evidence="10" id="KW-1185">Reference proteome</keyword>
<proteinExistence type="inferred from homology"/>
<evidence type="ECO:0000313" key="10">
    <source>
        <dbReference type="Proteomes" id="UP001596996"/>
    </source>
</evidence>